<dbReference type="Gene3D" id="3.30.300.30">
    <property type="match status" value="1"/>
</dbReference>
<proteinExistence type="predicted"/>
<evidence type="ECO:0000313" key="6">
    <source>
        <dbReference type="Proteomes" id="UP001219862"/>
    </source>
</evidence>
<dbReference type="SUPFAM" id="SSF47336">
    <property type="entry name" value="ACP-like"/>
    <property type="match status" value="1"/>
</dbReference>
<dbReference type="EMBL" id="JAQQXS010000010">
    <property type="protein sequence ID" value="MDC8786014.1"/>
    <property type="molecule type" value="Genomic_DNA"/>
</dbReference>
<dbReference type="PRINTS" id="PR00154">
    <property type="entry name" value="AMPBINDING"/>
</dbReference>
<feature type="compositionally biased region" description="Low complexity" evidence="3">
    <location>
        <begin position="1420"/>
        <end position="1435"/>
    </location>
</feature>
<keyword evidence="6" id="KW-1185">Reference proteome</keyword>
<dbReference type="InterPro" id="IPR001031">
    <property type="entry name" value="Thioesterase"/>
</dbReference>
<dbReference type="InterPro" id="IPR020459">
    <property type="entry name" value="AMP-binding"/>
</dbReference>
<dbReference type="InterPro" id="IPR020802">
    <property type="entry name" value="TesA-like"/>
</dbReference>
<dbReference type="InterPro" id="IPR000873">
    <property type="entry name" value="AMP-dep_synth/lig_dom"/>
</dbReference>
<evidence type="ECO:0000313" key="5">
    <source>
        <dbReference type="EMBL" id="MDC8786014.1"/>
    </source>
</evidence>
<dbReference type="SMART" id="SM00823">
    <property type="entry name" value="PKS_PP"/>
    <property type="match status" value="1"/>
</dbReference>
<dbReference type="Gene3D" id="3.30.559.30">
    <property type="entry name" value="Nonribosomal peptide synthetase, condensation domain"/>
    <property type="match status" value="1"/>
</dbReference>
<dbReference type="InterPro" id="IPR045851">
    <property type="entry name" value="AMP-bd_C_sf"/>
</dbReference>
<dbReference type="Gene3D" id="3.30.559.10">
    <property type="entry name" value="Chloramphenicol acetyltransferase-like domain"/>
    <property type="match status" value="1"/>
</dbReference>
<reference evidence="5 6" key="1">
    <citation type="submission" date="2022-10" db="EMBL/GenBank/DDBJ databases">
        <title>paucibacter sp. hw8 Genome sequencing.</title>
        <authorList>
            <person name="Park S."/>
        </authorList>
    </citation>
    <scope>NUCLEOTIDE SEQUENCE [LARGE SCALE GENOMIC DNA]</scope>
    <source>
        <strain evidence="6">hw8</strain>
    </source>
</reference>
<evidence type="ECO:0000256" key="2">
    <source>
        <dbReference type="ARBA" id="ARBA00022553"/>
    </source>
</evidence>
<evidence type="ECO:0000256" key="1">
    <source>
        <dbReference type="ARBA" id="ARBA00022450"/>
    </source>
</evidence>
<dbReference type="Pfam" id="PF00501">
    <property type="entry name" value="AMP-binding"/>
    <property type="match status" value="1"/>
</dbReference>
<dbReference type="InterPro" id="IPR029058">
    <property type="entry name" value="AB_hydrolase_fold"/>
</dbReference>
<dbReference type="CDD" id="cd05930">
    <property type="entry name" value="A_NRPS"/>
    <property type="match status" value="1"/>
</dbReference>
<dbReference type="NCBIfam" id="TIGR01733">
    <property type="entry name" value="AA-adenyl-dom"/>
    <property type="match status" value="1"/>
</dbReference>
<keyword evidence="1" id="KW-0596">Phosphopantetheine</keyword>
<dbReference type="InterPro" id="IPR023213">
    <property type="entry name" value="CAT-like_dom_sf"/>
</dbReference>
<dbReference type="Gene3D" id="3.40.50.1820">
    <property type="entry name" value="alpha/beta hydrolase"/>
    <property type="match status" value="1"/>
</dbReference>
<evidence type="ECO:0000259" key="4">
    <source>
        <dbReference type="PROSITE" id="PS50075"/>
    </source>
</evidence>
<dbReference type="Gene3D" id="3.40.50.12780">
    <property type="entry name" value="N-terminal domain of ligase-like"/>
    <property type="match status" value="1"/>
</dbReference>
<keyword evidence="2" id="KW-0597">Phosphoprotein</keyword>
<dbReference type="Pfam" id="PF00668">
    <property type="entry name" value="Condensation"/>
    <property type="match status" value="2"/>
</dbReference>
<dbReference type="RefSeq" id="WP_273597129.1">
    <property type="nucleotide sequence ID" value="NZ_JAQQXS010000010.1"/>
</dbReference>
<dbReference type="PANTHER" id="PTHR45527">
    <property type="entry name" value="NONRIBOSOMAL PEPTIDE SYNTHETASE"/>
    <property type="match status" value="1"/>
</dbReference>
<protein>
    <submittedName>
        <fullName evidence="5">Amino acid adenylation domain-containing protein</fullName>
    </submittedName>
</protein>
<dbReference type="SUPFAM" id="SSF52777">
    <property type="entry name" value="CoA-dependent acyltransferases"/>
    <property type="match status" value="2"/>
</dbReference>
<dbReference type="PANTHER" id="PTHR45527:SF1">
    <property type="entry name" value="FATTY ACID SYNTHASE"/>
    <property type="match status" value="1"/>
</dbReference>
<organism evidence="5 6">
    <name type="scientific">Roseateles koreensis</name>
    <dbReference type="NCBI Taxonomy" id="2987526"/>
    <lineage>
        <taxon>Bacteria</taxon>
        <taxon>Pseudomonadati</taxon>
        <taxon>Pseudomonadota</taxon>
        <taxon>Betaproteobacteria</taxon>
        <taxon>Burkholderiales</taxon>
        <taxon>Sphaerotilaceae</taxon>
        <taxon>Roseateles</taxon>
    </lineage>
</organism>
<dbReference type="Pfam" id="PF00975">
    <property type="entry name" value="Thioesterase"/>
    <property type="match status" value="1"/>
</dbReference>
<feature type="region of interest" description="Disordered" evidence="3">
    <location>
        <begin position="1400"/>
        <end position="1435"/>
    </location>
</feature>
<dbReference type="InterPro" id="IPR042099">
    <property type="entry name" value="ANL_N_sf"/>
</dbReference>
<dbReference type="InterPro" id="IPR009081">
    <property type="entry name" value="PP-bd_ACP"/>
</dbReference>
<feature type="domain" description="Carrier" evidence="4">
    <location>
        <begin position="1074"/>
        <end position="1166"/>
    </location>
</feature>
<dbReference type="InterPro" id="IPR010071">
    <property type="entry name" value="AA_adenyl_dom"/>
</dbReference>
<gene>
    <name evidence="5" type="ORF">PRZ01_12520</name>
</gene>
<comment type="caution">
    <text evidence="5">The sequence shown here is derived from an EMBL/GenBank/DDBJ whole genome shotgun (WGS) entry which is preliminary data.</text>
</comment>
<name>A0ABT5KSW7_9BURK</name>
<dbReference type="Proteomes" id="UP001219862">
    <property type="component" value="Unassembled WGS sequence"/>
</dbReference>
<dbReference type="InterPro" id="IPR020806">
    <property type="entry name" value="PKS_PP-bd"/>
</dbReference>
<dbReference type="SMART" id="SM00824">
    <property type="entry name" value="PKS_TE"/>
    <property type="match status" value="1"/>
</dbReference>
<sequence>MGSFQTSTLNPDQHHLPLSLSQREVWLDQRAWPGSTHLNIGGGAFLLGRLDLPRFQHALRLLVAQHDALRLAPLADGTQHLLPYFEPRLEVVNLNLGPQALSEADAKAAMRRWWDARIKEPFVLNGQPPWRFALLRASDDLHGLTIQFHHLVMDGWGTTQIMRAWSELYQGLADAPTSDFCSDLGSDTDPELHRLLPPPTLSGGTQAPAESAAGVNSPIISYTSFIDESRQYQSSALFERDAAYWLQHLGALPKPLISTRRSRNQDGPAAEGPERPKALPPAHVINQGLAHADYAALTRAALILGATPFTCFLAALALYFSRVQERQSVLIGVPSLNRSGRKYRQTPGMFVGILAIKIEVFPQATAAELLAQVSQQMQGALRHPRYPLSDLCHRLQLMREGRDNLVDVLLSFERQDYDLHFGAAHLQDSRQLFSGCARYPLAVTVCEFDNAAHAEMVLEASSDCFSAAESAMLGRRIWHLAQALVQEPRDTLQQFEVVPPEERWALLEGLHQNLAQLDTPQPYIDLFEHQAALRPEACALIWDEGAHTVQMSYSALARRVETLAGQLRQLGATRNKVVALALERSPEMVVALLAINRAGAAFLPLDPLLPHARLAGILFDSEAVALLVDSSMPAGLPDLHSRCLRVPKVGDTRPGEPASNNALKNTLEPGALDAVHSESLWTWAKARPEDLAYVLFTSGSTGRPKGVMIDHDTLSRRLAWLSRAWGISAADRSAQGTQLGFDPSLIELLLPLTQGASIALPPAGRLLPQRLAEFILKHGATFSAFVPTTLPGLLAGWRNKTDTLKLRVACCGGEVLPPELAQRFVTETGVQLYNVYGPTETAIFATAWPCAPLALGNMAEELQNDGLAELPVGLPNELPLELPIGRPIDDTRIYVLDLAMQPQPFGVTGDIYIGGKAIARGYLGRPDLNAQAYLPDPFVQGQRIYRSGDRGWLDPLGQLHFTGRRDRQVKLRGYRIELGDVEAACLAIPGLKQAVVQIVEIDGKSLLHAWVAAEAPLGLSDIQAGLRARLPDYMRPTSYTLMPELPLTANGKIDHAGLPRPQANNTKPDAAVTQAANALEQALLEQWQLALKPAAGQPISNLLGDEATEAVSIGVHDNFFDLGGDSLAALSILDAMEQRLGRRLPLQLISENPTIAQLALALARPLARPGIIRVMSEHPGAVPLYLASSGHGDVMRLQNLAHALKSDASLYMLQAPLDPAPGTMQEFATLYADSILAQNNAPGWLAGFSVGGVTAIETALELKRRGHPVRGLILLDTIHPDAMFGGAASWRTLGWLVQKLHVQELSMNGRRLGAMFSDPGLISQVLALRGYHCPRFEGPVLLIKSTGLASWNRLLFKPWQRAMPKTLLTREVSGLHGSIFEAQHVGRLADELRAFLHSHADETESTPWPAQDSTAPAFMVQTPASTQQPQPSVPR</sequence>
<dbReference type="InterPro" id="IPR036736">
    <property type="entry name" value="ACP-like_sf"/>
</dbReference>
<dbReference type="PROSITE" id="PS50075">
    <property type="entry name" value="CARRIER"/>
    <property type="match status" value="1"/>
</dbReference>
<dbReference type="SUPFAM" id="SSF56801">
    <property type="entry name" value="Acetyl-CoA synthetase-like"/>
    <property type="match status" value="1"/>
</dbReference>
<dbReference type="Gene3D" id="1.10.1200.10">
    <property type="entry name" value="ACP-like"/>
    <property type="match status" value="1"/>
</dbReference>
<feature type="compositionally biased region" description="Polar residues" evidence="3">
    <location>
        <begin position="1405"/>
        <end position="1414"/>
    </location>
</feature>
<dbReference type="PROSITE" id="PS00455">
    <property type="entry name" value="AMP_BINDING"/>
    <property type="match status" value="1"/>
</dbReference>
<feature type="region of interest" description="Disordered" evidence="3">
    <location>
        <begin position="257"/>
        <end position="279"/>
    </location>
</feature>
<dbReference type="Pfam" id="PF00550">
    <property type="entry name" value="PP-binding"/>
    <property type="match status" value="1"/>
</dbReference>
<accession>A0ABT5KSW7</accession>
<evidence type="ECO:0000256" key="3">
    <source>
        <dbReference type="SAM" id="MobiDB-lite"/>
    </source>
</evidence>
<dbReference type="InterPro" id="IPR001242">
    <property type="entry name" value="Condensation_dom"/>
</dbReference>
<dbReference type="SUPFAM" id="SSF53474">
    <property type="entry name" value="alpha/beta-Hydrolases"/>
    <property type="match status" value="1"/>
</dbReference>
<dbReference type="InterPro" id="IPR020845">
    <property type="entry name" value="AMP-binding_CS"/>
</dbReference>